<reference evidence="1" key="1">
    <citation type="submission" date="2020-10" db="EMBL/GenBank/DDBJ databases">
        <authorList>
            <person name="Han B."/>
            <person name="Lu T."/>
            <person name="Zhao Q."/>
            <person name="Huang X."/>
            <person name="Zhao Y."/>
        </authorList>
    </citation>
    <scope>NUCLEOTIDE SEQUENCE</scope>
</reference>
<dbReference type="AlphaFoldDB" id="A0A811NTF5"/>
<organism evidence="1 2">
    <name type="scientific">Miscanthus lutarioriparius</name>
    <dbReference type="NCBI Taxonomy" id="422564"/>
    <lineage>
        <taxon>Eukaryota</taxon>
        <taxon>Viridiplantae</taxon>
        <taxon>Streptophyta</taxon>
        <taxon>Embryophyta</taxon>
        <taxon>Tracheophyta</taxon>
        <taxon>Spermatophyta</taxon>
        <taxon>Magnoliopsida</taxon>
        <taxon>Liliopsida</taxon>
        <taxon>Poales</taxon>
        <taxon>Poaceae</taxon>
        <taxon>PACMAD clade</taxon>
        <taxon>Panicoideae</taxon>
        <taxon>Andropogonodae</taxon>
        <taxon>Andropogoneae</taxon>
        <taxon>Saccharinae</taxon>
        <taxon>Miscanthus</taxon>
    </lineage>
</organism>
<dbReference type="SUPFAM" id="SSF54518">
    <property type="entry name" value="Tubby C-terminal domain-like"/>
    <property type="match status" value="1"/>
</dbReference>
<name>A0A811NTF5_9POAL</name>
<dbReference type="Proteomes" id="UP000604825">
    <property type="component" value="Unassembled WGS sequence"/>
</dbReference>
<accession>A0A811NTF5</accession>
<dbReference type="InterPro" id="IPR025659">
    <property type="entry name" value="Tubby-like_C"/>
</dbReference>
<protein>
    <submittedName>
        <fullName evidence="1">Uncharacterized protein</fullName>
    </submittedName>
</protein>
<evidence type="ECO:0000313" key="2">
    <source>
        <dbReference type="Proteomes" id="UP000604825"/>
    </source>
</evidence>
<dbReference type="Gene3D" id="2.40.160.200">
    <property type="entry name" value="LURP1-related"/>
    <property type="match status" value="1"/>
</dbReference>
<proteinExistence type="predicted"/>
<sequence>MAAVVAVVGAQFCSSQASRLTLTMNLTRGGTVTDDGNGAVVLRIDVPLFLRFFGRFVLADVAGRPLLSVQRKARL</sequence>
<evidence type="ECO:0000313" key="1">
    <source>
        <dbReference type="EMBL" id="CAD6226206.1"/>
    </source>
</evidence>
<gene>
    <name evidence="1" type="ORF">NCGR_LOCUS18078</name>
</gene>
<dbReference type="InterPro" id="IPR038595">
    <property type="entry name" value="LOR_sf"/>
</dbReference>
<keyword evidence="2" id="KW-1185">Reference proteome</keyword>
<dbReference type="EMBL" id="CAJGYO010000004">
    <property type="protein sequence ID" value="CAD6226206.1"/>
    <property type="molecule type" value="Genomic_DNA"/>
</dbReference>
<comment type="caution">
    <text evidence="1">The sequence shown here is derived from an EMBL/GenBank/DDBJ whole genome shotgun (WGS) entry which is preliminary data.</text>
</comment>